<gene>
    <name evidence="2" type="ORF">FSP39_016390</name>
</gene>
<evidence type="ECO:0000256" key="1">
    <source>
        <dbReference type="SAM" id="Phobius"/>
    </source>
</evidence>
<dbReference type="AlphaFoldDB" id="A0AA88Y7S9"/>
<feature type="transmembrane region" description="Helical" evidence="1">
    <location>
        <begin position="85"/>
        <end position="105"/>
    </location>
</feature>
<organism evidence="2 3">
    <name type="scientific">Pinctada imbricata</name>
    <name type="common">Atlantic pearl-oyster</name>
    <name type="synonym">Pinctada martensii</name>
    <dbReference type="NCBI Taxonomy" id="66713"/>
    <lineage>
        <taxon>Eukaryota</taxon>
        <taxon>Metazoa</taxon>
        <taxon>Spiralia</taxon>
        <taxon>Lophotrochozoa</taxon>
        <taxon>Mollusca</taxon>
        <taxon>Bivalvia</taxon>
        <taxon>Autobranchia</taxon>
        <taxon>Pteriomorphia</taxon>
        <taxon>Pterioida</taxon>
        <taxon>Pterioidea</taxon>
        <taxon>Pteriidae</taxon>
        <taxon>Pinctada</taxon>
    </lineage>
</organism>
<keyword evidence="1" id="KW-0472">Membrane</keyword>
<comment type="caution">
    <text evidence="2">The sequence shown here is derived from an EMBL/GenBank/DDBJ whole genome shotgun (WGS) entry which is preliminary data.</text>
</comment>
<accession>A0AA88Y7S9</accession>
<evidence type="ECO:0000313" key="2">
    <source>
        <dbReference type="EMBL" id="KAK3100211.1"/>
    </source>
</evidence>
<reference evidence="2" key="1">
    <citation type="submission" date="2019-08" db="EMBL/GenBank/DDBJ databases">
        <title>The improved chromosome-level genome for the pearl oyster Pinctada fucata martensii using PacBio sequencing and Hi-C.</title>
        <authorList>
            <person name="Zheng Z."/>
        </authorList>
    </citation>
    <scope>NUCLEOTIDE SEQUENCE</scope>
    <source>
        <strain evidence="2">ZZ-2019</strain>
        <tissue evidence="2">Adductor muscle</tissue>
    </source>
</reference>
<sequence>STVYPCDATSTYTEDNSLITSYTTQPYSQCQSVCPCTGSTNLTNEEIQRIINEIKEELIIDIEGLSSFRRKKSSVPDDRPLSKGLGYAAIIVLVMIGSIIILSDLHSCIAQRQ</sequence>
<keyword evidence="1" id="KW-1133">Transmembrane helix</keyword>
<protein>
    <submittedName>
        <fullName evidence="2">Uncharacterized protein</fullName>
    </submittedName>
</protein>
<keyword evidence="3" id="KW-1185">Reference proteome</keyword>
<dbReference type="EMBL" id="VSWD01000006">
    <property type="protein sequence ID" value="KAK3100211.1"/>
    <property type="molecule type" value="Genomic_DNA"/>
</dbReference>
<proteinExistence type="predicted"/>
<dbReference type="Proteomes" id="UP001186944">
    <property type="component" value="Unassembled WGS sequence"/>
</dbReference>
<keyword evidence="1" id="KW-0812">Transmembrane</keyword>
<feature type="non-terminal residue" evidence="2">
    <location>
        <position position="1"/>
    </location>
</feature>
<evidence type="ECO:0000313" key="3">
    <source>
        <dbReference type="Proteomes" id="UP001186944"/>
    </source>
</evidence>
<name>A0AA88Y7S9_PINIB</name>